<comment type="subunit">
    <text evidence="6">Homotetramer. Forms an RuvA(8)-RuvB(12)-Holliday junction (HJ) complex. HJ DNA is sandwiched between 2 RuvA tetramers; dsDNA enters through RuvA and exits via RuvB. An RuvB hexamer assembles on each DNA strand where it exits the tetramer. Each RuvB hexamer is contacted by two RuvA subunits (via domain III) on 2 adjacent RuvB subunits; this complex drives branch migration. In the full resolvosome a probable DNA-RuvA(4)-RuvB(12)-RuvC(2) complex forms which resolves the HJ.</text>
</comment>
<dbReference type="CDD" id="cd14332">
    <property type="entry name" value="UBA_RuvA_C"/>
    <property type="match status" value="1"/>
</dbReference>
<organism evidence="8 9">
    <name type="scientific">Desulfovibrio subterraneus</name>
    <dbReference type="NCBI Taxonomy" id="2718620"/>
    <lineage>
        <taxon>Bacteria</taxon>
        <taxon>Pseudomonadati</taxon>
        <taxon>Thermodesulfobacteriota</taxon>
        <taxon>Desulfovibrionia</taxon>
        <taxon>Desulfovibrionales</taxon>
        <taxon>Desulfovibrionaceae</taxon>
        <taxon>Desulfovibrio</taxon>
    </lineage>
</organism>
<protein>
    <recommendedName>
        <fullName evidence="6">Holliday junction branch migration complex subunit RuvA</fullName>
    </recommendedName>
</protein>
<evidence type="ECO:0000313" key="8">
    <source>
        <dbReference type="EMBL" id="GFM33357.1"/>
    </source>
</evidence>
<accession>A0A7J0BI43</accession>
<name>A0A7J0BI43_9BACT</name>
<dbReference type="Proteomes" id="UP000503840">
    <property type="component" value="Unassembled WGS sequence"/>
</dbReference>
<dbReference type="InterPro" id="IPR000085">
    <property type="entry name" value="RuvA"/>
</dbReference>
<keyword evidence="5 6" id="KW-0234">DNA repair</keyword>
<comment type="subcellular location">
    <subcellularLocation>
        <location evidence="6">Cytoplasm</location>
    </subcellularLocation>
</comment>
<dbReference type="SUPFAM" id="SSF46929">
    <property type="entry name" value="DNA helicase RuvA subunit, C-terminal domain"/>
    <property type="match status" value="1"/>
</dbReference>
<dbReference type="GO" id="GO:0005524">
    <property type="term" value="F:ATP binding"/>
    <property type="evidence" value="ECO:0007669"/>
    <property type="project" value="InterPro"/>
</dbReference>
<dbReference type="Pfam" id="PF14520">
    <property type="entry name" value="HHH_5"/>
    <property type="match status" value="1"/>
</dbReference>
<dbReference type="GO" id="GO:0048476">
    <property type="term" value="C:Holliday junction resolvase complex"/>
    <property type="evidence" value="ECO:0007669"/>
    <property type="project" value="UniProtKB-UniRule"/>
</dbReference>
<keyword evidence="2 6" id="KW-0227">DNA damage</keyword>
<dbReference type="Gene3D" id="2.40.50.140">
    <property type="entry name" value="Nucleic acid-binding proteins"/>
    <property type="match status" value="1"/>
</dbReference>
<evidence type="ECO:0000256" key="6">
    <source>
        <dbReference type="HAMAP-Rule" id="MF_00031"/>
    </source>
</evidence>
<dbReference type="Gene3D" id="1.10.8.10">
    <property type="entry name" value="DNA helicase RuvA subunit, C-terminal domain"/>
    <property type="match status" value="1"/>
</dbReference>
<dbReference type="EMBL" id="BLVO01000013">
    <property type="protein sequence ID" value="GFM33357.1"/>
    <property type="molecule type" value="Genomic_DNA"/>
</dbReference>
<dbReference type="SUPFAM" id="SSF50249">
    <property type="entry name" value="Nucleic acid-binding proteins"/>
    <property type="match status" value="1"/>
</dbReference>
<dbReference type="InterPro" id="IPR003583">
    <property type="entry name" value="Hlx-hairpin-Hlx_DNA-bd_motif"/>
</dbReference>
<dbReference type="HAMAP" id="MF_00031">
    <property type="entry name" value="DNA_HJ_migration_RuvA"/>
    <property type="match status" value="1"/>
</dbReference>
<sequence length="201" mass="21678">MIAYLEGRLAEAGESSVILVTPGGVGYEVYLPVHTLSRLPERGGEIAVFTYTVVREDALELYGFQTWDERQTFAVLISISKVGAKTALAILSQFRPDDLRQVVAEDDVEALTRVSGIGKKSAQHIFLELKYKLKVERVPGGAVLNGSAPGSLYRDALTGLCNLGYTEDEAGTVLKNVLKDEPDLDVGGALRAALKALARGR</sequence>
<comment type="caution">
    <text evidence="8">The sequence shown here is derived from an EMBL/GenBank/DDBJ whole genome shotgun (WGS) entry which is preliminary data.</text>
</comment>
<feature type="region of interest" description="Domain III" evidence="6">
    <location>
        <begin position="153"/>
        <end position="201"/>
    </location>
</feature>
<comment type="domain">
    <text evidence="6">Has three domains with a flexible linker between the domains II and III and assumes an 'L' shape. Domain III is highly mobile and contacts RuvB.</text>
</comment>
<evidence type="ECO:0000313" key="9">
    <source>
        <dbReference type="Proteomes" id="UP000503840"/>
    </source>
</evidence>
<dbReference type="Pfam" id="PF01330">
    <property type="entry name" value="RuvA_N"/>
    <property type="match status" value="1"/>
</dbReference>
<dbReference type="InterPro" id="IPR011114">
    <property type="entry name" value="RuvA_C"/>
</dbReference>
<reference evidence="8 9" key="1">
    <citation type="submission" date="2020-05" db="EMBL/GenBank/DDBJ databases">
        <title>Draft genome sequence of Desulfovibrio sp. strain HN2T.</title>
        <authorList>
            <person name="Ueno A."/>
            <person name="Tamazawa S."/>
            <person name="Tamamura S."/>
            <person name="Murakami T."/>
            <person name="Kiyama T."/>
            <person name="Inomata H."/>
            <person name="Amano Y."/>
            <person name="Miyakawa K."/>
            <person name="Tamaki H."/>
            <person name="Naganuma T."/>
            <person name="Kaneko K."/>
        </authorList>
    </citation>
    <scope>NUCLEOTIDE SEQUENCE [LARGE SCALE GENOMIC DNA]</scope>
    <source>
        <strain evidence="8 9">HN2</strain>
    </source>
</reference>
<comment type="similarity">
    <text evidence="6">Belongs to the RuvA family.</text>
</comment>
<keyword evidence="8" id="KW-0378">Hydrolase</keyword>
<keyword evidence="4 6" id="KW-0233">DNA recombination</keyword>
<dbReference type="InterPro" id="IPR010994">
    <property type="entry name" value="RuvA_2-like"/>
</dbReference>
<dbReference type="RefSeq" id="WP_174405025.1">
    <property type="nucleotide sequence ID" value="NZ_BLVO01000013.1"/>
</dbReference>
<keyword evidence="3 6" id="KW-0238">DNA-binding</keyword>
<proteinExistence type="inferred from homology"/>
<dbReference type="GO" id="GO:0006281">
    <property type="term" value="P:DNA repair"/>
    <property type="evidence" value="ECO:0007669"/>
    <property type="project" value="UniProtKB-UniRule"/>
</dbReference>
<keyword evidence="8" id="KW-0347">Helicase</keyword>
<dbReference type="InterPro" id="IPR012340">
    <property type="entry name" value="NA-bd_OB-fold"/>
</dbReference>
<keyword evidence="1 6" id="KW-0963">Cytoplasm</keyword>
<dbReference type="InterPro" id="IPR036267">
    <property type="entry name" value="RuvA_C_sf"/>
</dbReference>
<dbReference type="Pfam" id="PF07499">
    <property type="entry name" value="RuvA_C"/>
    <property type="match status" value="1"/>
</dbReference>
<feature type="domain" description="Helix-hairpin-helix DNA-binding motif class 1" evidence="7">
    <location>
        <begin position="74"/>
        <end position="93"/>
    </location>
</feature>
<gene>
    <name evidence="6 8" type="primary">ruvA</name>
    <name evidence="8" type="ORF">DSM101010T_17220</name>
</gene>
<comment type="function">
    <text evidence="6">The RuvA-RuvB-RuvC complex processes Holliday junction (HJ) DNA during genetic recombination and DNA repair, while the RuvA-RuvB complex plays an important role in the rescue of blocked DNA replication forks via replication fork reversal (RFR). RuvA specifically binds to HJ cruciform DNA, conferring on it an open structure. The RuvB hexamer acts as an ATP-dependent pump, pulling dsDNA into and through the RuvAB complex. HJ branch migration allows RuvC to scan DNA until it finds its consensus sequence, where it cleaves and resolves the cruciform DNA.</text>
</comment>
<dbReference type="GO" id="GO:0005737">
    <property type="term" value="C:cytoplasm"/>
    <property type="evidence" value="ECO:0007669"/>
    <property type="project" value="UniProtKB-SubCell"/>
</dbReference>
<evidence type="ECO:0000256" key="1">
    <source>
        <dbReference type="ARBA" id="ARBA00022490"/>
    </source>
</evidence>
<keyword evidence="9" id="KW-1185">Reference proteome</keyword>
<evidence type="ECO:0000256" key="4">
    <source>
        <dbReference type="ARBA" id="ARBA00023172"/>
    </source>
</evidence>
<keyword evidence="8" id="KW-0547">Nucleotide-binding</keyword>
<keyword evidence="8" id="KW-0067">ATP-binding</keyword>
<evidence type="ECO:0000256" key="5">
    <source>
        <dbReference type="ARBA" id="ARBA00023204"/>
    </source>
</evidence>
<dbReference type="GO" id="GO:0006310">
    <property type="term" value="P:DNA recombination"/>
    <property type="evidence" value="ECO:0007669"/>
    <property type="project" value="UniProtKB-UniRule"/>
</dbReference>
<evidence type="ECO:0000256" key="2">
    <source>
        <dbReference type="ARBA" id="ARBA00022763"/>
    </source>
</evidence>
<feature type="domain" description="Helix-hairpin-helix DNA-binding motif class 1" evidence="7">
    <location>
        <begin position="109"/>
        <end position="128"/>
    </location>
</feature>
<comment type="caution">
    <text evidence="6">Lacks conserved residue(s) required for the propagation of feature annotation.</text>
</comment>
<dbReference type="SUPFAM" id="SSF47781">
    <property type="entry name" value="RuvA domain 2-like"/>
    <property type="match status" value="1"/>
</dbReference>
<dbReference type="AlphaFoldDB" id="A0A7J0BI43"/>
<dbReference type="NCBIfam" id="TIGR00084">
    <property type="entry name" value="ruvA"/>
    <property type="match status" value="1"/>
</dbReference>
<evidence type="ECO:0000256" key="3">
    <source>
        <dbReference type="ARBA" id="ARBA00023125"/>
    </source>
</evidence>
<dbReference type="SMART" id="SM00278">
    <property type="entry name" value="HhH1"/>
    <property type="match status" value="2"/>
</dbReference>
<dbReference type="GO" id="GO:0000400">
    <property type="term" value="F:four-way junction DNA binding"/>
    <property type="evidence" value="ECO:0007669"/>
    <property type="project" value="UniProtKB-UniRule"/>
</dbReference>
<dbReference type="InterPro" id="IPR013849">
    <property type="entry name" value="DNA_helicase_Holl-junc_RuvA_I"/>
</dbReference>
<dbReference type="GO" id="GO:0009379">
    <property type="term" value="C:Holliday junction helicase complex"/>
    <property type="evidence" value="ECO:0007669"/>
    <property type="project" value="InterPro"/>
</dbReference>
<dbReference type="Gene3D" id="1.10.150.20">
    <property type="entry name" value="5' to 3' exonuclease, C-terminal subdomain"/>
    <property type="match status" value="1"/>
</dbReference>
<dbReference type="GO" id="GO:0009378">
    <property type="term" value="F:four-way junction helicase activity"/>
    <property type="evidence" value="ECO:0007669"/>
    <property type="project" value="InterPro"/>
</dbReference>
<evidence type="ECO:0000259" key="7">
    <source>
        <dbReference type="SMART" id="SM00278"/>
    </source>
</evidence>